<evidence type="ECO:0000313" key="2">
    <source>
        <dbReference type="EMBL" id="MDV2079596.1"/>
    </source>
</evidence>
<comment type="caution">
    <text evidence="2">The sequence shown here is derived from an EMBL/GenBank/DDBJ whole genome shotgun (WGS) entry which is preliminary data.</text>
</comment>
<accession>A0ABU3W0S2</accession>
<organism evidence="2 3">
    <name type="scientific">Marinobacter xestospongiae</name>
    <dbReference type="NCBI Taxonomy" id="994319"/>
    <lineage>
        <taxon>Bacteria</taxon>
        <taxon>Pseudomonadati</taxon>
        <taxon>Pseudomonadota</taxon>
        <taxon>Gammaproteobacteria</taxon>
        <taxon>Pseudomonadales</taxon>
        <taxon>Marinobacteraceae</taxon>
        <taxon>Marinobacter</taxon>
    </lineage>
</organism>
<keyword evidence="1" id="KW-0732">Signal</keyword>
<dbReference type="Proteomes" id="UP001269819">
    <property type="component" value="Unassembled WGS sequence"/>
</dbReference>
<evidence type="ECO:0000313" key="3">
    <source>
        <dbReference type="Proteomes" id="UP001269819"/>
    </source>
</evidence>
<gene>
    <name evidence="2" type="ORF">RYS15_12955</name>
</gene>
<feature type="chain" id="PRO_5046944232" evidence="1">
    <location>
        <begin position="22"/>
        <end position="291"/>
    </location>
</feature>
<dbReference type="RefSeq" id="WP_316974120.1">
    <property type="nucleotide sequence ID" value="NZ_JAWIIJ010000008.1"/>
</dbReference>
<keyword evidence="3" id="KW-1185">Reference proteome</keyword>
<sequence>MTVFRVVLACLALLLSTAGQANPGSRLWATGGVTTIDGSAGGGLVPWALLSGYASDREWGGTLALSRLESDDYSLDVAAASFNWRNRLELSVGRQTLDLDSLVFALKDGFGLEQDQLRQDIVGAKLRLWGDLLYSPLGQWSLGLQHKRNRTFLVPEAIGARDDQGTDVYLSASKLLFAAVLDRNLLLNATVRATRANQGGLLGFGGDRNNNHELMAEASAGLFLNRRWLVGLEYRQKPDNLTFADEQDWWDLFLAWVPDRRLAVTAAWVDLGDIAGLEHQQGAYVSLQASF</sequence>
<dbReference type="Pfam" id="PF11231">
    <property type="entry name" value="DUF3034"/>
    <property type="match status" value="1"/>
</dbReference>
<evidence type="ECO:0000256" key="1">
    <source>
        <dbReference type="SAM" id="SignalP"/>
    </source>
</evidence>
<feature type="signal peptide" evidence="1">
    <location>
        <begin position="1"/>
        <end position="21"/>
    </location>
</feature>
<reference evidence="2 3" key="1">
    <citation type="submission" date="2023-10" db="EMBL/GenBank/DDBJ databases">
        <title>Characteristics and mechanism of a salt-tolerant marine origin heterotrophic nitrifying- aerobic denitrifying bacteria Marinobacter xestospongiae HN1.</title>
        <authorList>
            <person name="Qi R."/>
        </authorList>
    </citation>
    <scope>NUCLEOTIDE SEQUENCE [LARGE SCALE GENOMIC DNA]</scope>
    <source>
        <strain evidence="2 3">HN1</strain>
    </source>
</reference>
<name>A0ABU3W0S2_9GAMM</name>
<dbReference type="InterPro" id="IPR021393">
    <property type="entry name" value="DUF3034"/>
</dbReference>
<proteinExistence type="predicted"/>
<dbReference type="EMBL" id="JAWIIJ010000008">
    <property type="protein sequence ID" value="MDV2079596.1"/>
    <property type="molecule type" value="Genomic_DNA"/>
</dbReference>
<protein>
    <submittedName>
        <fullName evidence="2">DUF3034 family protein</fullName>
    </submittedName>
</protein>